<dbReference type="AlphaFoldDB" id="A0A8J4AWB5"/>
<sequence>MTHATDNFAEDLATTLVTTKAGLCCRQRQELEAVALNTRATATVEPPAEESKIPGDDQGAPESAGRSCASRETLPMGFTQLPPGLLPSTVTCTTTNSTTLDCQWSDGRRVQVQLGPHTLMEALKELLLLLAQGVIHKASSGVTSGDQLATGVSSVSTTSADPEPLVITADLECQRPK</sequence>
<evidence type="ECO:0000313" key="2">
    <source>
        <dbReference type="EMBL" id="GIL48935.1"/>
    </source>
</evidence>
<protein>
    <submittedName>
        <fullName evidence="2">Uncharacterized protein</fullName>
    </submittedName>
</protein>
<organism evidence="2 3">
    <name type="scientific">Volvox africanus</name>
    <dbReference type="NCBI Taxonomy" id="51714"/>
    <lineage>
        <taxon>Eukaryota</taxon>
        <taxon>Viridiplantae</taxon>
        <taxon>Chlorophyta</taxon>
        <taxon>core chlorophytes</taxon>
        <taxon>Chlorophyceae</taxon>
        <taxon>CS clade</taxon>
        <taxon>Chlamydomonadales</taxon>
        <taxon>Volvocaceae</taxon>
        <taxon>Volvox</taxon>
    </lineage>
</organism>
<dbReference type="Proteomes" id="UP000747399">
    <property type="component" value="Unassembled WGS sequence"/>
</dbReference>
<proteinExistence type="predicted"/>
<keyword evidence="3" id="KW-1185">Reference proteome</keyword>
<evidence type="ECO:0000256" key="1">
    <source>
        <dbReference type="SAM" id="MobiDB-lite"/>
    </source>
</evidence>
<comment type="caution">
    <text evidence="2">The sequence shown here is derived from an EMBL/GenBank/DDBJ whole genome shotgun (WGS) entry which is preliminary data.</text>
</comment>
<evidence type="ECO:0000313" key="3">
    <source>
        <dbReference type="Proteomes" id="UP000747399"/>
    </source>
</evidence>
<gene>
    <name evidence="2" type="ORF">Vafri_5423</name>
</gene>
<feature type="region of interest" description="Disordered" evidence="1">
    <location>
        <begin position="38"/>
        <end position="69"/>
    </location>
</feature>
<reference evidence="2" key="1">
    <citation type="journal article" date="2021" name="Proc. Natl. Acad. Sci. U.S.A.">
        <title>Three genomes in the algal genus Volvox reveal the fate of a haploid sex-determining region after a transition to homothallism.</title>
        <authorList>
            <person name="Yamamoto K."/>
            <person name="Hamaji T."/>
            <person name="Kawai-Toyooka H."/>
            <person name="Matsuzaki R."/>
            <person name="Takahashi F."/>
            <person name="Nishimura Y."/>
            <person name="Kawachi M."/>
            <person name="Noguchi H."/>
            <person name="Minakuchi Y."/>
            <person name="Umen J.G."/>
            <person name="Toyoda A."/>
            <person name="Nozaki H."/>
        </authorList>
    </citation>
    <scope>NUCLEOTIDE SEQUENCE</scope>
    <source>
        <strain evidence="2">NIES-3780</strain>
    </source>
</reference>
<dbReference type="EMBL" id="BNCO01000006">
    <property type="protein sequence ID" value="GIL48935.1"/>
    <property type="molecule type" value="Genomic_DNA"/>
</dbReference>
<name>A0A8J4AWB5_9CHLO</name>
<accession>A0A8J4AWB5</accession>